<dbReference type="GO" id="GO:0031966">
    <property type="term" value="C:mitochondrial membrane"/>
    <property type="evidence" value="ECO:0007669"/>
    <property type="project" value="UniProtKB-SubCell"/>
</dbReference>
<evidence type="ECO:0000256" key="3">
    <source>
        <dbReference type="ARBA" id="ARBA00022737"/>
    </source>
</evidence>
<proteinExistence type="predicted"/>
<protein>
    <submittedName>
        <fullName evidence="8">Mitochondrial fusion and transport protein ugo1</fullName>
    </submittedName>
</protein>
<gene>
    <name evidence="8" type="primary">UGO1</name>
    <name evidence="8" type="ORF">ALECFALPRED_001926</name>
</gene>
<name>A0A8H3EGA6_9LECA</name>
<keyword evidence="6" id="KW-0472">Membrane</keyword>
<keyword evidence="2" id="KW-0812">Transmembrane</keyword>
<dbReference type="PANTHER" id="PTHR24089">
    <property type="entry name" value="SOLUTE CARRIER FAMILY 25"/>
    <property type="match status" value="1"/>
</dbReference>
<keyword evidence="5" id="KW-1133">Transmembrane helix</keyword>
<keyword evidence="4" id="KW-0999">Mitochondrion inner membrane</keyword>
<evidence type="ECO:0000313" key="8">
    <source>
        <dbReference type="EMBL" id="CAF9905974.1"/>
    </source>
</evidence>
<dbReference type="InterPro" id="IPR023395">
    <property type="entry name" value="MCP_dom_sf"/>
</dbReference>
<comment type="subcellular location">
    <subcellularLocation>
        <location evidence="1">Mitochondrion membrane</location>
    </subcellularLocation>
</comment>
<evidence type="ECO:0000256" key="6">
    <source>
        <dbReference type="ARBA" id="ARBA00023136"/>
    </source>
</evidence>
<keyword evidence="4" id="KW-0496">Mitochondrion</keyword>
<feature type="region of interest" description="Disordered" evidence="7">
    <location>
        <begin position="99"/>
        <end position="168"/>
    </location>
</feature>
<dbReference type="Proteomes" id="UP000664203">
    <property type="component" value="Unassembled WGS sequence"/>
</dbReference>
<evidence type="ECO:0000256" key="1">
    <source>
        <dbReference type="ARBA" id="ARBA00004325"/>
    </source>
</evidence>
<keyword evidence="3" id="KW-0677">Repeat</keyword>
<evidence type="ECO:0000256" key="7">
    <source>
        <dbReference type="SAM" id="MobiDB-lite"/>
    </source>
</evidence>
<evidence type="ECO:0000256" key="4">
    <source>
        <dbReference type="ARBA" id="ARBA00022792"/>
    </source>
</evidence>
<comment type="caution">
    <text evidence="8">The sequence shown here is derived from an EMBL/GenBank/DDBJ whole genome shotgun (WGS) entry which is preliminary data.</text>
</comment>
<organism evidence="8 9">
    <name type="scientific">Alectoria fallacina</name>
    <dbReference type="NCBI Taxonomy" id="1903189"/>
    <lineage>
        <taxon>Eukaryota</taxon>
        <taxon>Fungi</taxon>
        <taxon>Dikarya</taxon>
        <taxon>Ascomycota</taxon>
        <taxon>Pezizomycotina</taxon>
        <taxon>Lecanoromycetes</taxon>
        <taxon>OSLEUM clade</taxon>
        <taxon>Lecanoromycetidae</taxon>
        <taxon>Lecanorales</taxon>
        <taxon>Lecanorineae</taxon>
        <taxon>Parmeliaceae</taxon>
        <taxon>Alectoria</taxon>
    </lineage>
</organism>
<evidence type="ECO:0000256" key="2">
    <source>
        <dbReference type="ARBA" id="ARBA00022692"/>
    </source>
</evidence>
<evidence type="ECO:0000256" key="5">
    <source>
        <dbReference type="ARBA" id="ARBA00022989"/>
    </source>
</evidence>
<reference evidence="8" key="1">
    <citation type="submission" date="2021-03" db="EMBL/GenBank/DDBJ databases">
        <authorList>
            <person name="Tagirdzhanova G."/>
        </authorList>
    </citation>
    <scope>NUCLEOTIDE SEQUENCE</scope>
</reference>
<dbReference type="OrthoDB" id="77989at2759"/>
<dbReference type="AlphaFoldDB" id="A0A8H3EGA6"/>
<sequence>MNAGSKHVSSTSTNSFGSSARNILADMDYKDYMPESSPSSTVVIKGLIDQALWKYTSVFLAQPFEVAKTILQAQAGSQAQKSIAKDKVADDIRKRPGSYRRDSFEMFSDDDSDPDSPSYFTSSAPLAQTPTRRSRTRRRHGSSEPDGVPRVHTPQPPPSKPHPSTHTLDLRSSSSVLAVLSSLWAAEGSWGLWKGTNSTYIHSILLNTITSFVRSFFSAFLALPDPGLSFMAVPSISYAGGLDILSSPSPSASLAVAVSAAGLAGMLLAPLDIARTMLILTPSTHPPRSILATLKTLPSWTLPLSIAPAAMLNSTIPTLISASTPLFLRSKLGIDPVLTPNMYSIATFVGQAFELVMKLPIETVLRRGQMDVARSSSKGKEMQTIVEVGPYRGLFGTMHSIVYEECERGPPAELVKGTVEVPAMTVARVALDRKGSKGQGFAGLWRGWRVGTWGLMGVWGAATWGGLGGKGGEF</sequence>
<dbReference type="EMBL" id="CAJPDR010000015">
    <property type="protein sequence ID" value="CAF9905974.1"/>
    <property type="molecule type" value="Genomic_DNA"/>
</dbReference>
<accession>A0A8H3EGA6</accession>
<dbReference type="SUPFAM" id="SSF103506">
    <property type="entry name" value="Mitochondrial carrier"/>
    <property type="match status" value="1"/>
</dbReference>
<keyword evidence="9" id="KW-1185">Reference proteome</keyword>
<evidence type="ECO:0000313" key="9">
    <source>
        <dbReference type="Proteomes" id="UP000664203"/>
    </source>
</evidence>
<dbReference type="Gene3D" id="1.50.40.10">
    <property type="entry name" value="Mitochondrial carrier domain"/>
    <property type="match status" value="1"/>
</dbReference>